<dbReference type="OrthoDB" id="5118809at2"/>
<organism evidence="2 3">
    <name type="scientific">Mycobacterium paraseoulense</name>
    <dbReference type="NCBI Taxonomy" id="590652"/>
    <lineage>
        <taxon>Bacteria</taxon>
        <taxon>Bacillati</taxon>
        <taxon>Actinomycetota</taxon>
        <taxon>Actinomycetes</taxon>
        <taxon>Mycobacteriales</taxon>
        <taxon>Mycobacteriaceae</taxon>
        <taxon>Mycobacterium</taxon>
    </lineage>
</organism>
<dbReference type="SUPFAM" id="SSF54534">
    <property type="entry name" value="FKBP-like"/>
    <property type="match status" value="1"/>
</dbReference>
<evidence type="ECO:0000313" key="2">
    <source>
        <dbReference type="EMBL" id="ORB38832.1"/>
    </source>
</evidence>
<gene>
    <name evidence="2" type="ORF">BST39_16880</name>
</gene>
<comment type="caution">
    <text evidence="2">The sequence shown here is derived from an EMBL/GenBank/DDBJ whole genome shotgun (WGS) entry which is preliminary data.</text>
</comment>
<protein>
    <recommendedName>
        <fullName evidence="4">Transcription elongation factor GreA</fullName>
    </recommendedName>
</protein>
<name>A0A1X0I8G3_9MYCO</name>
<accession>A0A1X0I8G3</accession>
<dbReference type="EMBL" id="MVIE01000021">
    <property type="protein sequence ID" value="ORB38832.1"/>
    <property type="molecule type" value="Genomic_DNA"/>
</dbReference>
<proteinExistence type="predicted"/>
<keyword evidence="3" id="KW-1185">Reference proteome</keyword>
<feature type="region of interest" description="Disordered" evidence="1">
    <location>
        <begin position="154"/>
        <end position="194"/>
    </location>
</feature>
<evidence type="ECO:0000256" key="1">
    <source>
        <dbReference type="SAM" id="MobiDB-lite"/>
    </source>
</evidence>
<evidence type="ECO:0008006" key="4">
    <source>
        <dbReference type="Google" id="ProtNLM"/>
    </source>
</evidence>
<dbReference type="STRING" id="590652.BST39_16880"/>
<reference evidence="2 3" key="1">
    <citation type="submission" date="2017-02" db="EMBL/GenBank/DDBJ databases">
        <title>The new phylogeny of genus Mycobacterium.</title>
        <authorList>
            <person name="Tortoli E."/>
            <person name="Trovato A."/>
            <person name="Cirillo D.M."/>
        </authorList>
    </citation>
    <scope>NUCLEOTIDE SEQUENCE [LARGE SCALE GENOMIC DNA]</scope>
    <source>
        <strain evidence="2 3">DSM 45000</strain>
    </source>
</reference>
<evidence type="ECO:0000313" key="3">
    <source>
        <dbReference type="Proteomes" id="UP000192513"/>
    </source>
</evidence>
<dbReference type="RefSeq" id="WP_083173119.1">
    <property type="nucleotide sequence ID" value="NZ_JACKVE010000019.1"/>
</dbReference>
<sequence length="194" mass="21728">MTSTERIWMTRRDYARLHNELAALRSRRSIEVPDDFMDYDANLVAGYPARRARICEIQDLLTNAVVGEDAVGARIAEPGMVLTIRYDASGETETFLLGRRFGEGADVTVYSTLSPLGHAIAGARPGEQRIYPLPDERGRLVTLLEAVPYEMYVAKNPGHWPPPRRNGDPRAPGATTTTDKQPERSRRQRHRVAA</sequence>
<dbReference type="AlphaFoldDB" id="A0A1X0I8G3"/>
<dbReference type="Proteomes" id="UP000192513">
    <property type="component" value="Unassembled WGS sequence"/>
</dbReference>